<gene>
    <name evidence="2" type="ORF">HNQ08_002531</name>
</gene>
<dbReference type="AlphaFoldDB" id="A0A7W8NG57"/>
<evidence type="ECO:0000313" key="2">
    <source>
        <dbReference type="EMBL" id="MBB5363433.1"/>
    </source>
</evidence>
<accession>A0A7W8NG57</accession>
<organism evidence="2 3">
    <name type="scientific">Deinococcus humi</name>
    <dbReference type="NCBI Taxonomy" id="662880"/>
    <lineage>
        <taxon>Bacteria</taxon>
        <taxon>Thermotogati</taxon>
        <taxon>Deinococcota</taxon>
        <taxon>Deinococci</taxon>
        <taxon>Deinococcales</taxon>
        <taxon>Deinococcaceae</taxon>
        <taxon>Deinococcus</taxon>
    </lineage>
</organism>
<keyword evidence="1" id="KW-0732">Signal</keyword>
<dbReference type="Proteomes" id="UP000552709">
    <property type="component" value="Unassembled WGS sequence"/>
</dbReference>
<evidence type="ECO:0000256" key="1">
    <source>
        <dbReference type="SAM" id="SignalP"/>
    </source>
</evidence>
<reference evidence="2 3" key="1">
    <citation type="submission" date="2020-08" db="EMBL/GenBank/DDBJ databases">
        <title>Genomic Encyclopedia of Type Strains, Phase IV (KMG-IV): sequencing the most valuable type-strain genomes for metagenomic binning, comparative biology and taxonomic classification.</title>
        <authorList>
            <person name="Goeker M."/>
        </authorList>
    </citation>
    <scope>NUCLEOTIDE SEQUENCE [LARGE SCALE GENOMIC DNA]</scope>
    <source>
        <strain evidence="2 3">DSM 27939</strain>
    </source>
</reference>
<sequence length="211" mass="22498">MRSLAVLLMLCGPALAFTATPSEVQRQQAISEGQALARKHNGYPVKDYLLYSVADAYTLTPDEGSVEAVQLATPLERTRWGSYFLTIQGKPLTAEAVRQQAGLAAGHLAVIVYAHSQDGGAKDQDFLKDLGPMHLILGGRTLTPTGITRSGASLNNYKDGGGQVVFRWTDALSATFDLSSLGETTTAQGLLRFTDATGKAFDLPVNLGKVQ</sequence>
<dbReference type="RefSeq" id="WP_184132295.1">
    <property type="nucleotide sequence ID" value="NZ_JACHFL010000005.1"/>
</dbReference>
<feature type="signal peptide" evidence="1">
    <location>
        <begin position="1"/>
        <end position="16"/>
    </location>
</feature>
<feature type="chain" id="PRO_5030580630" evidence="1">
    <location>
        <begin position="17"/>
        <end position="211"/>
    </location>
</feature>
<keyword evidence="3" id="KW-1185">Reference proteome</keyword>
<comment type="caution">
    <text evidence="2">The sequence shown here is derived from an EMBL/GenBank/DDBJ whole genome shotgun (WGS) entry which is preliminary data.</text>
</comment>
<proteinExistence type="predicted"/>
<name>A0A7W8NG57_9DEIO</name>
<dbReference type="EMBL" id="JACHFL010000005">
    <property type="protein sequence ID" value="MBB5363433.1"/>
    <property type="molecule type" value="Genomic_DNA"/>
</dbReference>
<evidence type="ECO:0000313" key="3">
    <source>
        <dbReference type="Proteomes" id="UP000552709"/>
    </source>
</evidence>
<protein>
    <submittedName>
        <fullName evidence="2">Uncharacterized protein</fullName>
    </submittedName>
</protein>